<evidence type="ECO:0000313" key="3">
    <source>
        <dbReference type="Proteomes" id="UP000594263"/>
    </source>
</evidence>
<proteinExistence type="predicted"/>
<sequence>MDFSDAFLQKVGGRGVMGIFGGLTGLLGLVWVAFCVGIAVGWAWKPRWVNLDASSESKAHDHNGNGTWSPSPLPLSPKKAFGSAPCLNSLNYPGFDQQPCGVAAAKHAGVEVSEDELLSSETKHVQPEAREEMWRAVTDIDER</sequence>
<dbReference type="AlphaFoldDB" id="A0A7N0VHK2"/>
<accession>A0A7N0VHK2</accession>
<dbReference type="EnsemblPlants" id="Kaladp0835s0001.1.v1.1">
    <property type="protein sequence ID" value="Kaladp0835s0001.1.v1.1.CDS.1"/>
    <property type="gene ID" value="Kaladp0835s0001.v1.1"/>
</dbReference>
<protein>
    <submittedName>
        <fullName evidence="2">Uncharacterized protein</fullName>
    </submittedName>
</protein>
<dbReference type="Proteomes" id="UP000594263">
    <property type="component" value="Unplaced"/>
</dbReference>
<evidence type="ECO:0000313" key="2">
    <source>
        <dbReference type="EnsemblPlants" id="Kaladp0835s0001.1.v1.1.CDS.1"/>
    </source>
</evidence>
<keyword evidence="1" id="KW-0472">Membrane</keyword>
<evidence type="ECO:0000256" key="1">
    <source>
        <dbReference type="SAM" id="Phobius"/>
    </source>
</evidence>
<dbReference type="Gramene" id="Kaladp0835s0001.1.v1.1">
    <property type="protein sequence ID" value="Kaladp0835s0001.1.v1.1.CDS.1"/>
    <property type="gene ID" value="Kaladp0835s0001.v1.1"/>
</dbReference>
<organism evidence="2 3">
    <name type="scientific">Kalanchoe fedtschenkoi</name>
    <name type="common">Lavender scallops</name>
    <name type="synonym">South American air plant</name>
    <dbReference type="NCBI Taxonomy" id="63787"/>
    <lineage>
        <taxon>Eukaryota</taxon>
        <taxon>Viridiplantae</taxon>
        <taxon>Streptophyta</taxon>
        <taxon>Embryophyta</taxon>
        <taxon>Tracheophyta</taxon>
        <taxon>Spermatophyta</taxon>
        <taxon>Magnoliopsida</taxon>
        <taxon>eudicotyledons</taxon>
        <taxon>Gunneridae</taxon>
        <taxon>Pentapetalae</taxon>
        <taxon>Saxifragales</taxon>
        <taxon>Crassulaceae</taxon>
        <taxon>Kalanchoe</taxon>
    </lineage>
</organism>
<keyword evidence="1" id="KW-1133">Transmembrane helix</keyword>
<name>A0A7N0VHK2_KALFE</name>
<keyword evidence="3" id="KW-1185">Reference proteome</keyword>
<reference evidence="2" key="1">
    <citation type="submission" date="2021-01" db="UniProtKB">
        <authorList>
            <consortium name="EnsemblPlants"/>
        </authorList>
    </citation>
    <scope>IDENTIFICATION</scope>
</reference>
<keyword evidence="1" id="KW-0812">Transmembrane</keyword>
<feature type="transmembrane region" description="Helical" evidence="1">
    <location>
        <begin position="20"/>
        <end position="44"/>
    </location>
</feature>